<dbReference type="InterPro" id="IPR036188">
    <property type="entry name" value="FAD/NAD-bd_sf"/>
</dbReference>
<evidence type="ECO:0000313" key="3">
    <source>
        <dbReference type="EMBL" id="MBB3809455.1"/>
    </source>
</evidence>
<gene>
    <name evidence="3" type="ORF">FHS81_001537</name>
</gene>
<dbReference type="Gene3D" id="3.30.9.10">
    <property type="entry name" value="D-Amino Acid Oxidase, subunit A, domain 2"/>
    <property type="match status" value="1"/>
</dbReference>
<evidence type="ECO:0000259" key="2">
    <source>
        <dbReference type="Pfam" id="PF01266"/>
    </source>
</evidence>
<dbReference type="Pfam" id="PF01266">
    <property type="entry name" value="DAO"/>
    <property type="match status" value="1"/>
</dbReference>
<dbReference type="PANTHER" id="PTHR13847:SF289">
    <property type="entry name" value="GLYCINE OXIDASE"/>
    <property type="match status" value="1"/>
</dbReference>
<dbReference type="InterPro" id="IPR006076">
    <property type="entry name" value="FAD-dep_OxRdtase"/>
</dbReference>
<dbReference type="AlphaFoldDB" id="A0A7W5Z3G8"/>
<evidence type="ECO:0000256" key="1">
    <source>
        <dbReference type="ARBA" id="ARBA00023002"/>
    </source>
</evidence>
<sequence>MPRIAVIGAGISGVTAAYALAQRGYDVTVIDRGRYPAMDTSFANGGQLSACNAEVWNSIGTIIKGLKWMLRKDAPLLVNPSPSWHKYSWMAEFVAAIPHYRANTIETTRLAIAARQYLFSIAEAEGIDFDLEQRGILHIFRDKKTYDASARVNKLLAEGGLERHAVTNEEMRSIEPALRGDYVGGFFTPSDSTGDIHKFTRGLAEAAQRHGVRFIQDAIVTSVTRDGEGEASGLVIRFEPSLPDAGLAEFPTPAEQTVRVDAVVISAGSASRDLAKQLGDRVNIYPVKGYSITVNSDLPESQAATPTVSLLDEAAKIVTSRLGVGRLRVAGTAEYNGFNRDIRSDRIQPLIDWVRREFPGIETDRVVPWTGLRPMMPDMMPRVRRGKQKGIFYHTGHGHLGWTLSAATSQLIADQVAADYPVK</sequence>
<dbReference type="Gene3D" id="3.50.50.60">
    <property type="entry name" value="FAD/NAD(P)-binding domain"/>
    <property type="match status" value="2"/>
</dbReference>
<dbReference type="NCBIfam" id="NF009074">
    <property type="entry name" value="PRK12409.1"/>
    <property type="match status" value="1"/>
</dbReference>
<proteinExistence type="predicted"/>
<dbReference type="GO" id="GO:0005737">
    <property type="term" value="C:cytoplasm"/>
    <property type="evidence" value="ECO:0007669"/>
    <property type="project" value="TreeGrafter"/>
</dbReference>
<feature type="domain" description="FAD dependent oxidoreductase" evidence="2">
    <location>
        <begin position="3"/>
        <end position="414"/>
    </location>
</feature>
<dbReference type="GO" id="GO:0016491">
    <property type="term" value="F:oxidoreductase activity"/>
    <property type="evidence" value="ECO:0007669"/>
    <property type="project" value="UniProtKB-KW"/>
</dbReference>
<dbReference type="Proteomes" id="UP000537592">
    <property type="component" value="Unassembled WGS sequence"/>
</dbReference>
<dbReference type="SUPFAM" id="SSF54373">
    <property type="entry name" value="FAD-linked reductases, C-terminal domain"/>
    <property type="match status" value="1"/>
</dbReference>
<keyword evidence="4" id="KW-1185">Reference proteome</keyword>
<protein>
    <submittedName>
        <fullName evidence="3">D-amino-acid dehydrogenase</fullName>
        <ecNumber evidence="3">1.4.99.-</ecNumber>
    </submittedName>
</protein>
<comment type="caution">
    <text evidence="3">The sequence shown here is derived from an EMBL/GenBank/DDBJ whole genome shotgun (WGS) entry which is preliminary data.</text>
</comment>
<name>A0A7W5Z3G8_9HYPH</name>
<dbReference type="EMBL" id="JACICC010000003">
    <property type="protein sequence ID" value="MBB3809455.1"/>
    <property type="molecule type" value="Genomic_DNA"/>
</dbReference>
<organism evidence="3 4">
    <name type="scientific">Pseudochelatococcus contaminans</name>
    <dbReference type="NCBI Taxonomy" id="1538103"/>
    <lineage>
        <taxon>Bacteria</taxon>
        <taxon>Pseudomonadati</taxon>
        <taxon>Pseudomonadota</taxon>
        <taxon>Alphaproteobacteria</taxon>
        <taxon>Hyphomicrobiales</taxon>
        <taxon>Chelatococcaceae</taxon>
        <taxon>Pseudochelatococcus</taxon>
    </lineage>
</organism>
<evidence type="ECO:0000313" key="4">
    <source>
        <dbReference type="Proteomes" id="UP000537592"/>
    </source>
</evidence>
<keyword evidence="1 3" id="KW-0560">Oxidoreductase</keyword>
<reference evidence="3 4" key="1">
    <citation type="submission" date="2020-08" db="EMBL/GenBank/DDBJ databases">
        <title>Genomic Encyclopedia of Type Strains, Phase IV (KMG-IV): sequencing the most valuable type-strain genomes for metagenomic binning, comparative biology and taxonomic classification.</title>
        <authorList>
            <person name="Goeker M."/>
        </authorList>
    </citation>
    <scope>NUCLEOTIDE SEQUENCE [LARGE SCALE GENOMIC DNA]</scope>
    <source>
        <strain evidence="3 4">DSM 28760</strain>
    </source>
</reference>
<dbReference type="EC" id="1.4.99.-" evidence="3"/>
<dbReference type="RefSeq" id="WP_183751569.1">
    <property type="nucleotide sequence ID" value="NZ_JACICC010000003.1"/>
</dbReference>
<dbReference type="PANTHER" id="PTHR13847">
    <property type="entry name" value="SARCOSINE DEHYDROGENASE-RELATED"/>
    <property type="match status" value="1"/>
</dbReference>
<dbReference type="SUPFAM" id="SSF51905">
    <property type="entry name" value="FAD/NAD(P)-binding domain"/>
    <property type="match status" value="1"/>
</dbReference>
<accession>A0A7W5Z3G8</accession>